<keyword evidence="1" id="KW-1133">Transmembrane helix</keyword>
<keyword evidence="1" id="KW-0812">Transmembrane</keyword>
<accession>A0A8J2PN67</accession>
<comment type="caution">
    <text evidence="2">The sequence shown here is derived from an EMBL/GenBank/DDBJ whole genome shotgun (WGS) entry which is preliminary data.</text>
</comment>
<proteinExistence type="predicted"/>
<dbReference type="EMBL" id="CAJVCH010491751">
    <property type="protein sequence ID" value="CAG7820840.1"/>
    <property type="molecule type" value="Genomic_DNA"/>
</dbReference>
<keyword evidence="1" id="KW-0472">Membrane</keyword>
<reference evidence="2" key="1">
    <citation type="submission" date="2021-06" db="EMBL/GenBank/DDBJ databases">
        <authorList>
            <person name="Hodson N. C."/>
            <person name="Mongue J. A."/>
            <person name="Jaron S. K."/>
        </authorList>
    </citation>
    <scope>NUCLEOTIDE SEQUENCE</scope>
</reference>
<dbReference type="AlphaFoldDB" id="A0A8J2PN67"/>
<name>A0A8J2PN67_9HEXA</name>
<gene>
    <name evidence="2" type="ORF">AFUS01_LOCUS31211</name>
</gene>
<evidence type="ECO:0000256" key="1">
    <source>
        <dbReference type="SAM" id="Phobius"/>
    </source>
</evidence>
<dbReference type="Proteomes" id="UP000708208">
    <property type="component" value="Unassembled WGS sequence"/>
</dbReference>
<evidence type="ECO:0000313" key="3">
    <source>
        <dbReference type="Proteomes" id="UP000708208"/>
    </source>
</evidence>
<feature type="transmembrane region" description="Helical" evidence="1">
    <location>
        <begin position="63"/>
        <end position="85"/>
    </location>
</feature>
<keyword evidence="3" id="KW-1185">Reference proteome</keyword>
<organism evidence="2 3">
    <name type="scientific">Allacma fusca</name>
    <dbReference type="NCBI Taxonomy" id="39272"/>
    <lineage>
        <taxon>Eukaryota</taxon>
        <taxon>Metazoa</taxon>
        <taxon>Ecdysozoa</taxon>
        <taxon>Arthropoda</taxon>
        <taxon>Hexapoda</taxon>
        <taxon>Collembola</taxon>
        <taxon>Symphypleona</taxon>
        <taxon>Sminthuridae</taxon>
        <taxon>Allacma</taxon>
    </lineage>
</organism>
<sequence>MKPEKACFNPEGCKVCIVGGKLYLKTESGVFCCIKNPSKLDANIVEVFSNVADCPDEGMHDNLLIYVAVYLAALLLLTGLLLYMFCSSRRHCPSRAFESIDPENRDIFWEHPDMELQSVRARVIFNRIQGNFQLVLNFPVSAEITKKLKGWNGPTLLLTHLGIKHLEAFLIELAAPAYFDSQPNL</sequence>
<evidence type="ECO:0000313" key="2">
    <source>
        <dbReference type="EMBL" id="CAG7820840.1"/>
    </source>
</evidence>
<protein>
    <submittedName>
        <fullName evidence="2">Uncharacterized protein</fullName>
    </submittedName>
</protein>